<proteinExistence type="predicted"/>
<evidence type="ECO:0000256" key="1">
    <source>
        <dbReference type="SAM" id="MobiDB-lite"/>
    </source>
</evidence>
<comment type="caution">
    <text evidence="2">The sequence shown here is derived from an EMBL/GenBank/DDBJ whole genome shotgun (WGS) entry which is preliminary data.</text>
</comment>
<keyword evidence="3" id="KW-1185">Reference proteome</keyword>
<evidence type="ECO:0000313" key="3">
    <source>
        <dbReference type="Proteomes" id="UP001148838"/>
    </source>
</evidence>
<gene>
    <name evidence="2" type="ORF">ANN_16865</name>
</gene>
<sequence length="292" mass="34509">MSPGSSTESYPAFARIGLRENPRKKPQPGNLPDRDSNPVHLVSRPDTLTVLHRTHFDIGCHARIPTRNTILRWVASFRITGSTLKKKSPGRNSIALRLSEATFKQDEDHGHRKKNKEGNVRNGNEAMEQVDSYKYFWCTISSNMICCQEVKRRIAMGKEAFNRKRSIFCGPLEKELRKRLVKCFVWSVALYGAEKWTLRRSEEKRLEAFEMWIWRRMERVKWTDRIRNEAVLDRVGEERMMLKLIRKRERNWLGHWLRRNCPLKDALEGIVNGRRVRGRRRYQMIDGIKIYG</sequence>
<dbReference type="EMBL" id="JAJSOF020000021">
    <property type="protein sequence ID" value="KAJ4436733.1"/>
    <property type="molecule type" value="Genomic_DNA"/>
</dbReference>
<feature type="region of interest" description="Disordered" evidence="1">
    <location>
        <begin position="1"/>
        <end position="41"/>
    </location>
</feature>
<dbReference type="PANTHER" id="PTHR47027:SF8">
    <property type="entry name" value="RIBONUCLEASE H"/>
    <property type="match status" value="1"/>
</dbReference>
<dbReference type="Proteomes" id="UP001148838">
    <property type="component" value="Unassembled WGS sequence"/>
</dbReference>
<reference evidence="2 3" key="1">
    <citation type="journal article" date="2022" name="Allergy">
        <title>Genome assembly and annotation of Periplaneta americana reveal a comprehensive cockroach allergen profile.</title>
        <authorList>
            <person name="Wang L."/>
            <person name="Xiong Q."/>
            <person name="Saelim N."/>
            <person name="Wang L."/>
            <person name="Nong W."/>
            <person name="Wan A.T."/>
            <person name="Shi M."/>
            <person name="Liu X."/>
            <person name="Cao Q."/>
            <person name="Hui J.H.L."/>
            <person name="Sookrung N."/>
            <person name="Leung T.F."/>
            <person name="Tungtrongchitr A."/>
            <person name="Tsui S.K.W."/>
        </authorList>
    </citation>
    <scope>NUCLEOTIDE SEQUENCE [LARGE SCALE GENOMIC DNA]</scope>
    <source>
        <strain evidence="2">PWHHKU_190912</strain>
    </source>
</reference>
<accession>A0ABQ8SRW3</accession>
<dbReference type="PANTHER" id="PTHR47027">
    <property type="entry name" value="REVERSE TRANSCRIPTASE DOMAIN-CONTAINING PROTEIN"/>
    <property type="match status" value="1"/>
</dbReference>
<evidence type="ECO:0008006" key="4">
    <source>
        <dbReference type="Google" id="ProtNLM"/>
    </source>
</evidence>
<organism evidence="2 3">
    <name type="scientific">Periplaneta americana</name>
    <name type="common">American cockroach</name>
    <name type="synonym">Blatta americana</name>
    <dbReference type="NCBI Taxonomy" id="6978"/>
    <lineage>
        <taxon>Eukaryota</taxon>
        <taxon>Metazoa</taxon>
        <taxon>Ecdysozoa</taxon>
        <taxon>Arthropoda</taxon>
        <taxon>Hexapoda</taxon>
        <taxon>Insecta</taxon>
        <taxon>Pterygota</taxon>
        <taxon>Neoptera</taxon>
        <taxon>Polyneoptera</taxon>
        <taxon>Dictyoptera</taxon>
        <taxon>Blattodea</taxon>
        <taxon>Blattoidea</taxon>
        <taxon>Blattidae</taxon>
        <taxon>Blattinae</taxon>
        <taxon>Periplaneta</taxon>
    </lineage>
</organism>
<name>A0ABQ8SRW3_PERAM</name>
<evidence type="ECO:0000313" key="2">
    <source>
        <dbReference type="EMBL" id="KAJ4436733.1"/>
    </source>
</evidence>
<protein>
    <recommendedName>
        <fullName evidence="4">DUF4817 domain-containing protein</fullName>
    </recommendedName>
</protein>